<gene>
    <name evidence="2" type="ORF">DSM01_1682</name>
    <name evidence="3" type="ORF">SAMN04487999_2406</name>
</gene>
<keyword evidence="5" id="KW-1185">Reference proteome</keyword>
<dbReference type="Pfam" id="PF21956">
    <property type="entry name" value="DUF6922"/>
    <property type="match status" value="1"/>
</dbReference>
<evidence type="ECO:0000259" key="1">
    <source>
        <dbReference type="PROSITE" id="PS50943"/>
    </source>
</evidence>
<feature type="domain" description="HTH cro/C1-type" evidence="1">
    <location>
        <begin position="17"/>
        <end position="71"/>
    </location>
</feature>
<evidence type="ECO:0000313" key="3">
    <source>
        <dbReference type="EMBL" id="SHI16048.1"/>
    </source>
</evidence>
<evidence type="ECO:0000313" key="5">
    <source>
        <dbReference type="Proteomes" id="UP000290037"/>
    </source>
</evidence>
<evidence type="ECO:0000313" key="4">
    <source>
        <dbReference type="Proteomes" id="UP000184240"/>
    </source>
</evidence>
<reference evidence="3" key="1">
    <citation type="submission" date="2016-11" db="EMBL/GenBank/DDBJ databases">
        <authorList>
            <person name="Jaros S."/>
            <person name="Januszkiewicz K."/>
            <person name="Wedrychowicz H."/>
        </authorList>
    </citation>
    <scope>NUCLEOTIDE SEQUENCE [LARGE SCALE GENOMIC DNA]</scope>
    <source>
        <strain evidence="3">DSM 19859</strain>
    </source>
</reference>
<dbReference type="EMBL" id="FQXT01000004">
    <property type="protein sequence ID" value="SHI16048.1"/>
    <property type="molecule type" value="Genomic_DNA"/>
</dbReference>
<dbReference type="Proteomes" id="UP000290037">
    <property type="component" value="Unassembled WGS sequence"/>
</dbReference>
<dbReference type="NCBIfam" id="TIGR02607">
    <property type="entry name" value="antidote_HigA"/>
    <property type="match status" value="1"/>
</dbReference>
<dbReference type="SUPFAM" id="SSF47413">
    <property type="entry name" value="lambda repressor-like DNA-binding domains"/>
    <property type="match status" value="1"/>
</dbReference>
<dbReference type="InterPro" id="IPR001387">
    <property type="entry name" value="Cro/C1-type_HTH"/>
</dbReference>
<dbReference type="InterPro" id="IPR010982">
    <property type="entry name" value="Lambda_DNA-bd_dom_sf"/>
</dbReference>
<reference evidence="4" key="2">
    <citation type="submission" date="2016-11" db="EMBL/GenBank/DDBJ databases">
        <authorList>
            <person name="Varghese N."/>
            <person name="Submissions S."/>
        </authorList>
    </citation>
    <scope>NUCLEOTIDE SEQUENCE [LARGE SCALE GENOMIC DNA]</scope>
    <source>
        <strain evidence="4">DSM 19859</strain>
    </source>
</reference>
<dbReference type="Proteomes" id="UP000184240">
    <property type="component" value="Unassembled WGS sequence"/>
</dbReference>
<organism evidence="3 4">
    <name type="scientific">Leeuwenhoekiella palythoae</name>
    <dbReference type="NCBI Taxonomy" id="573501"/>
    <lineage>
        <taxon>Bacteria</taxon>
        <taxon>Pseudomonadati</taxon>
        <taxon>Bacteroidota</taxon>
        <taxon>Flavobacteriia</taxon>
        <taxon>Flavobacteriales</taxon>
        <taxon>Flavobacteriaceae</taxon>
        <taxon>Leeuwenhoekiella</taxon>
    </lineage>
</organism>
<dbReference type="AlphaFoldDB" id="A0A1M5YW18"/>
<sequence length="170" mass="19613">MLPDLDKIKGVHPGAVLKRALKKRGITGSDLARTIDEHKQTISAILNRRRAVNAKLSIKLGEVFSVEADYFMLLQASYDVQQQVAANYGRIPNLNHFRKALFWDTQLERIDWDKNKRAVIQRVLERGNGKEIQELLSFYGRQTVKKIAQSIKKSYLPSFEENLKNYNLIE</sequence>
<proteinExistence type="predicted"/>
<evidence type="ECO:0000313" key="2">
    <source>
        <dbReference type="EMBL" id="RXG29580.1"/>
    </source>
</evidence>
<dbReference type="GO" id="GO:0003677">
    <property type="term" value="F:DNA binding"/>
    <property type="evidence" value="ECO:0007669"/>
    <property type="project" value="InterPro"/>
</dbReference>
<dbReference type="Gene3D" id="1.10.260.40">
    <property type="entry name" value="lambda repressor-like DNA-binding domains"/>
    <property type="match status" value="1"/>
</dbReference>
<dbReference type="STRING" id="573501.SAMN04487999_2406"/>
<dbReference type="CDD" id="cd00093">
    <property type="entry name" value="HTH_XRE"/>
    <property type="match status" value="1"/>
</dbReference>
<dbReference type="RefSeq" id="WP_072983355.1">
    <property type="nucleotide sequence ID" value="NZ_QOVN01000003.1"/>
</dbReference>
<accession>A0A1M5YW18</accession>
<dbReference type="InterPro" id="IPR053830">
    <property type="entry name" value="DUF6922"/>
</dbReference>
<dbReference type="EMBL" id="QOVN01000003">
    <property type="protein sequence ID" value="RXG29580.1"/>
    <property type="molecule type" value="Genomic_DNA"/>
</dbReference>
<name>A0A1M5YW18_9FLAO</name>
<dbReference type="SMART" id="SM00530">
    <property type="entry name" value="HTH_XRE"/>
    <property type="match status" value="1"/>
</dbReference>
<protein>
    <submittedName>
        <fullName evidence="2">Addiction module HigA family antidote</fullName>
    </submittedName>
    <submittedName>
        <fullName evidence="3">Addiction module antidote protein, HigA family</fullName>
    </submittedName>
</protein>
<reference evidence="2 5" key="3">
    <citation type="submission" date="2018-07" db="EMBL/GenBank/DDBJ databases">
        <title>Leeuwenhoekiella genomics.</title>
        <authorList>
            <person name="Tahon G."/>
            <person name="Willems A."/>
        </authorList>
    </citation>
    <scope>NUCLEOTIDE SEQUENCE [LARGE SCALE GENOMIC DNA]</scope>
    <source>
        <strain evidence="2 5">LMG 24856</strain>
    </source>
</reference>
<dbReference type="Pfam" id="PF01381">
    <property type="entry name" value="HTH_3"/>
    <property type="match status" value="1"/>
</dbReference>
<dbReference type="PROSITE" id="PS50943">
    <property type="entry name" value="HTH_CROC1"/>
    <property type="match status" value="1"/>
</dbReference>
<dbReference type="InterPro" id="IPR013430">
    <property type="entry name" value="Toxin_antidote_HigA"/>
</dbReference>